<sequence>MVMENRKKKGRPSKGENKLTVSINLKLTQKEYNSVKGKSDILGIKPTQYAREMTINGGIKSRFTLEELDLMRKLAGMANNLNQVAKRVNRNEFLQVGLDLVILAGKIKELVDDR</sequence>
<accession>A0A212JU60</accession>
<dbReference type="InterPro" id="IPR053842">
    <property type="entry name" value="NikA-like"/>
</dbReference>
<evidence type="ECO:0000313" key="2">
    <source>
        <dbReference type="EMBL" id="SBW02845.1"/>
    </source>
</evidence>
<reference evidence="2" key="1">
    <citation type="submission" date="2016-04" db="EMBL/GenBank/DDBJ databases">
        <authorList>
            <person name="Evans L.H."/>
            <person name="Alamgir A."/>
            <person name="Owens N."/>
            <person name="Weber N.D."/>
            <person name="Virtaneva K."/>
            <person name="Barbian K."/>
            <person name="Babar A."/>
            <person name="Rosenke K."/>
        </authorList>
    </citation>
    <scope>NUCLEOTIDE SEQUENCE</scope>
    <source>
        <strain evidence="1">86-1</strain>
        <strain evidence="2">86-2</strain>
    </source>
</reference>
<proteinExistence type="predicted"/>
<name>A0A212JU60_9BACT</name>
<dbReference type="AlphaFoldDB" id="A0A212JU60"/>
<gene>
    <name evidence="1" type="ORF">KL86DYS1_20157</name>
    <name evidence="2" type="ORF">KL86DYS2_12330</name>
</gene>
<dbReference type="EMBL" id="FLUM01000002">
    <property type="protein sequence ID" value="SBW00305.1"/>
    <property type="molecule type" value="Genomic_DNA"/>
</dbReference>
<organism evidence="2">
    <name type="scientific">uncultured Dysgonomonas sp</name>
    <dbReference type="NCBI Taxonomy" id="206096"/>
    <lineage>
        <taxon>Bacteria</taxon>
        <taxon>Pseudomonadati</taxon>
        <taxon>Bacteroidota</taxon>
        <taxon>Bacteroidia</taxon>
        <taxon>Bacteroidales</taxon>
        <taxon>Dysgonomonadaceae</taxon>
        <taxon>Dysgonomonas</taxon>
        <taxon>environmental samples</taxon>
    </lineage>
</organism>
<dbReference type="Pfam" id="PF21983">
    <property type="entry name" value="NikA-like"/>
    <property type="match status" value="1"/>
</dbReference>
<dbReference type="EMBL" id="FLUL01000001">
    <property type="protein sequence ID" value="SBW02845.1"/>
    <property type="molecule type" value="Genomic_DNA"/>
</dbReference>
<protein>
    <submittedName>
        <fullName evidence="2">Uncharacterized protein</fullName>
    </submittedName>
</protein>
<evidence type="ECO:0000313" key="1">
    <source>
        <dbReference type="EMBL" id="SBW00305.1"/>
    </source>
</evidence>